<protein>
    <submittedName>
        <fullName evidence="1">Uncharacterized protein</fullName>
    </submittedName>
</protein>
<name>A0ABY5IQG6_9FLAO</name>
<organism evidence="1 2">
    <name type="scientific">Flavobacterium cerinum</name>
    <dbReference type="NCBI Taxonomy" id="2502784"/>
    <lineage>
        <taxon>Bacteria</taxon>
        <taxon>Pseudomonadati</taxon>
        <taxon>Bacteroidota</taxon>
        <taxon>Flavobacteriia</taxon>
        <taxon>Flavobacteriales</taxon>
        <taxon>Flavobacteriaceae</taxon>
        <taxon>Flavobacterium</taxon>
    </lineage>
</organism>
<evidence type="ECO:0000313" key="2">
    <source>
        <dbReference type="Proteomes" id="UP001059844"/>
    </source>
</evidence>
<reference evidence="1" key="1">
    <citation type="submission" date="2022-07" db="EMBL/GenBank/DDBJ databases">
        <title>Isolation, identification, and degradation of a PFOSA degrading strain from sewage treatment plant.</title>
        <authorList>
            <person name="Zhang L."/>
            <person name="Huo Y."/>
        </authorList>
    </citation>
    <scope>NUCLEOTIDE SEQUENCE</scope>
    <source>
        <strain evidence="1">C1</strain>
    </source>
</reference>
<gene>
    <name evidence="1" type="ORF">NOX80_14840</name>
</gene>
<dbReference type="RefSeq" id="WP_256550579.1">
    <property type="nucleotide sequence ID" value="NZ_CP101751.1"/>
</dbReference>
<accession>A0ABY5IQG6</accession>
<dbReference type="Proteomes" id="UP001059844">
    <property type="component" value="Chromosome"/>
</dbReference>
<proteinExistence type="predicted"/>
<dbReference type="EMBL" id="CP101751">
    <property type="protein sequence ID" value="UUC44894.1"/>
    <property type="molecule type" value="Genomic_DNA"/>
</dbReference>
<evidence type="ECO:0000313" key="1">
    <source>
        <dbReference type="EMBL" id="UUC44894.1"/>
    </source>
</evidence>
<keyword evidence="2" id="KW-1185">Reference proteome</keyword>
<sequence>MNKNNPEAENRLRLQKLVDRTKITAVPPGWEMKQFAIGGLSNVGFSKNHPELLLVISSQGRGVIDCATLELKERDNDDSWEWMDIYELWAMGIGILKDEKIGVSGIHGGGLPLLNKHGDSVTFFATEWPIVDLIFEPKFKSIYYQDDAVDCFRIFHDYELKAYGFSYDGNYFVTATGSEINVYRKNGVK</sequence>